<dbReference type="PANTHER" id="PTHR35332:SF2">
    <property type="entry name" value="REGULATION OF ENOLASE PROTEIN 1"/>
    <property type="match status" value="1"/>
</dbReference>
<protein>
    <submittedName>
        <fullName evidence="1">Uncharacterized protein</fullName>
    </submittedName>
</protein>
<name>A0A3N4IT43_9PEZI</name>
<dbReference type="Gene3D" id="2.60.120.200">
    <property type="match status" value="1"/>
</dbReference>
<dbReference type="OrthoDB" id="42525at2759"/>
<dbReference type="PANTHER" id="PTHR35332">
    <property type="entry name" value="REGULATION OF ENOLASE PROTEIN 1"/>
    <property type="match status" value="1"/>
</dbReference>
<organism evidence="1 2">
    <name type="scientific">Choiromyces venosus 120613-1</name>
    <dbReference type="NCBI Taxonomy" id="1336337"/>
    <lineage>
        <taxon>Eukaryota</taxon>
        <taxon>Fungi</taxon>
        <taxon>Dikarya</taxon>
        <taxon>Ascomycota</taxon>
        <taxon>Pezizomycotina</taxon>
        <taxon>Pezizomycetes</taxon>
        <taxon>Pezizales</taxon>
        <taxon>Tuberaceae</taxon>
        <taxon>Choiromyces</taxon>
    </lineage>
</organism>
<sequence>PFTLSASPITDLWRKPPNLLAANQPTLYTPIKLSTFISATASFRGDWKTLYDQAGLILISPSPLPEAGPPAVELPAGHPPAWIKSGIEFLDEMPNRGTVSAGFNAWADWSLVPSFEPAATVRFEREGEGGSSLQIRLVEADYKGVERKTLVREVTWVFEEALVKADPEVWVGVYVAKPTRDAED</sequence>
<feature type="non-terminal residue" evidence="1">
    <location>
        <position position="1"/>
    </location>
</feature>
<evidence type="ECO:0000313" key="1">
    <source>
        <dbReference type="EMBL" id="RPA89089.1"/>
    </source>
</evidence>
<proteinExistence type="predicted"/>
<dbReference type="STRING" id="1336337.A0A3N4IT43"/>
<evidence type="ECO:0000313" key="2">
    <source>
        <dbReference type="Proteomes" id="UP000276215"/>
    </source>
</evidence>
<dbReference type="AlphaFoldDB" id="A0A3N4IT43"/>
<dbReference type="EMBL" id="ML120614">
    <property type="protein sequence ID" value="RPA89089.1"/>
    <property type="molecule type" value="Genomic_DNA"/>
</dbReference>
<gene>
    <name evidence="1" type="ORF">L873DRAFT_1611696</name>
</gene>
<dbReference type="Pfam" id="PF07081">
    <property type="entry name" value="DUF1349"/>
    <property type="match status" value="1"/>
</dbReference>
<dbReference type="InterPro" id="IPR009784">
    <property type="entry name" value="DUF1349"/>
</dbReference>
<feature type="non-terminal residue" evidence="1">
    <location>
        <position position="184"/>
    </location>
</feature>
<accession>A0A3N4IT43</accession>
<reference evidence="1 2" key="1">
    <citation type="journal article" date="2018" name="Nat. Ecol. Evol.">
        <title>Pezizomycetes genomes reveal the molecular basis of ectomycorrhizal truffle lifestyle.</title>
        <authorList>
            <person name="Murat C."/>
            <person name="Payen T."/>
            <person name="Noel B."/>
            <person name="Kuo A."/>
            <person name="Morin E."/>
            <person name="Chen J."/>
            <person name="Kohler A."/>
            <person name="Krizsan K."/>
            <person name="Balestrini R."/>
            <person name="Da Silva C."/>
            <person name="Montanini B."/>
            <person name="Hainaut M."/>
            <person name="Levati E."/>
            <person name="Barry K.W."/>
            <person name="Belfiori B."/>
            <person name="Cichocki N."/>
            <person name="Clum A."/>
            <person name="Dockter R.B."/>
            <person name="Fauchery L."/>
            <person name="Guy J."/>
            <person name="Iotti M."/>
            <person name="Le Tacon F."/>
            <person name="Lindquist E.A."/>
            <person name="Lipzen A."/>
            <person name="Malagnac F."/>
            <person name="Mello A."/>
            <person name="Molinier V."/>
            <person name="Miyauchi S."/>
            <person name="Poulain J."/>
            <person name="Riccioni C."/>
            <person name="Rubini A."/>
            <person name="Sitrit Y."/>
            <person name="Splivallo R."/>
            <person name="Traeger S."/>
            <person name="Wang M."/>
            <person name="Zifcakova L."/>
            <person name="Wipf D."/>
            <person name="Zambonelli A."/>
            <person name="Paolocci F."/>
            <person name="Nowrousian M."/>
            <person name="Ottonello S."/>
            <person name="Baldrian P."/>
            <person name="Spatafora J.W."/>
            <person name="Henrissat B."/>
            <person name="Nagy L.G."/>
            <person name="Aury J.M."/>
            <person name="Wincker P."/>
            <person name="Grigoriev I.V."/>
            <person name="Bonfante P."/>
            <person name="Martin F.M."/>
        </authorList>
    </citation>
    <scope>NUCLEOTIDE SEQUENCE [LARGE SCALE GENOMIC DNA]</scope>
    <source>
        <strain evidence="1 2">120613-1</strain>
    </source>
</reference>
<dbReference type="Proteomes" id="UP000276215">
    <property type="component" value="Unassembled WGS sequence"/>
</dbReference>
<keyword evidence="2" id="KW-1185">Reference proteome</keyword>